<dbReference type="InParanoid" id="A0A3P8ZV49"/>
<dbReference type="Proteomes" id="UP000265140">
    <property type="component" value="Chromosome 5"/>
</dbReference>
<reference evidence="1" key="2">
    <citation type="submission" date="2020-02" db="EMBL/GenBank/DDBJ databases">
        <title>Esox lucius (northern pike) genome, fEsoLuc1, primary haplotype.</title>
        <authorList>
            <person name="Myers G."/>
            <person name="Karagic N."/>
            <person name="Meyer A."/>
            <person name="Pippel M."/>
            <person name="Reichard M."/>
            <person name="Winkler S."/>
            <person name="Tracey A."/>
            <person name="Sims Y."/>
            <person name="Howe K."/>
            <person name="Rhie A."/>
            <person name="Formenti G."/>
            <person name="Durbin R."/>
            <person name="Fedrigo O."/>
            <person name="Jarvis E.D."/>
        </authorList>
    </citation>
    <scope>NUCLEOTIDE SEQUENCE [LARGE SCALE GENOMIC DNA]</scope>
</reference>
<protein>
    <recommendedName>
        <fullName evidence="3">Transposase Tc1-like domain-containing protein</fullName>
    </recommendedName>
</protein>
<dbReference type="OMA" id="VGPSANI"/>
<sequence>MSSYHDLSYFQRGFIVGAREMGHILSHTTILRVYLEYKNSGKTSNLRQQCVRKKTVGERDQCQLARIVSRDRPATLPQITSAFNVGPSANISETP</sequence>
<organism evidence="1 2">
    <name type="scientific">Esox lucius</name>
    <name type="common">Northern pike</name>
    <dbReference type="NCBI Taxonomy" id="8010"/>
    <lineage>
        <taxon>Eukaryota</taxon>
        <taxon>Metazoa</taxon>
        <taxon>Chordata</taxon>
        <taxon>Craniata</taxon>
        <taxon>Vertebrata</taxon>
        <taxon>Euteleostomi</taxon>
        <taxon>Actinopterygii</taxon>
        <taxon>Neopterygii</taxon>
        <taxon>Teleostei</taxon>
        <taxon>Protacanthopterygii</taxon>
        <taxon>Esociformes</taxon>
        <taxon>Esocidae</taxon>
        <taxon>Esox</taxon>
    </lineage>
</organism>
<reference evidence="2" key="1">
    <citation type="journal article" date="2014" name="PLoS ONE">
        <title>The genome and linkage map of the northern pike (Esox lucius): conserved synteny revealed between the salmonid sister group and the Neoteleostei.</title>
        <authorList>
            <person name="Rondeau E.B."/>
            <person name="Minkley D.R."/>
            <person name="Leong J.S."/>
            <person name="Messmer A.M."/>
            <person name="Jantzen J.R."/>
            <person name="von Schalburg K.R."/>
            <person name="Lemon C."/>
            <person name="Bird N.H."/>
            <person name="Koop B.F."/>
        </authorList>
    </citation>
    <scope>NUCLEOTIDE SEQUENCE</scope>
</reference>
<accession>A0A3P8ZV49</accession>
<evidence type="ECO:0000313" key="2">
    <source>
        <dbReference type="Proteomes" id="UP000265140"/>
    </source>
</evidence>
<evidence type="ECO:0008006" key="3">
    <source>
        <dbReference type="Google" id="ProtNLM"/>
    </source>
</evidence>
<keyword evidence="2" id="KW-1185">Reference proteome</keyword>
<name>A0A3P8ZV49_ESOLU</name>
<reference evidence="1" key="3">
    <citation type="submission" date="2025-08" db="UniProtKB">
        <authorList>
            <consortium name="Ensembl"/>
        </authorList>
    </citation>
    <scope>IDENTIFICATION</scope>
</reference>
<dbReference type="STRING" id="8010.ENSELUP00000032491"/>
<dbReference type="GeneTree" id="ENSGT00940000178058"/>
<dbReference type="AlphaFoldDB" id="A0A3P8ZV49"/>
<reference evidence="1" key="4">
    <citation type="submission" date="2025-09" db="UniProtKB">
        <authorList>
            <consortium name="Ensembl"/>
        </authorList>
    </citation>
    <scope>IDENTIFICATION</scope>
</reference>
<evidence type="ECO:0000313" key="1">
    <source>
        <dbReference type="Ensembl" id="ENSELUP00000032491.2"/>
    </source>
</evidence>
<dbReference type="Bgee" id="ENSELUG00000010400">
    <property type="expression patterns" value="Expressed in liver and 12 other cell types or tissues"/>
</dbReference>
<proteinExistence type="predicted"/>
<dbReference type="Ensembl" id="ENSELUT00000003075.3">
    <property type="protein sequence ID" value="ENSELUP00000032491.2"/>
    <property type="gene ID" value="ENSELUG00000010400.3"/>
</dbReference>